<dbReference type="GO" id="GO:0004930">
    <property type="term" value="F:G protein-coupled receptor activity"/>
    <property type="evidence" value="ECO:0007669"/>
    <property type="project" value="UniProtKB-KW"/>
</dbReference>
<evidence type="ECO:0000256" key="7">
    <source>
        <dbReference type="ARBA" id="ARBA00023224"/>
    </source>
</evidence>
<keyword evidence="4" id="KW-0297">G-protein coupled receptor</keyword>
<evidence type="ECO:0000256" key="1">
    <source>
        <dbReference type="ARBA" id="ARBA00004141"/>
    </source>
</evidence>
<sequence>MNTVAVYIILAKSKPLSMQNRLLLNLFLVNCTLCGIILPVHMVDLSQGIDNDWGFFCNILGSLINYGNCSGFIAYLHITLHRYFAVVFAQSKSIGYGSTLKTSLIVGICNLIPGIVMAPGLIGAWGKFGVEPSHGTCNLLEAQNGGSVTFNMFGQVVALGIPLITMIYCYGHIIYTVKRQRKKVPSHLSYAPFIRTKETLMVSGMK</sequence>
<keyword evidence="3 8" id="KW-1133">Transmembrane helix</keyword>
<dbReference type="EnsemblMetazoa" id="CapteT209180">
    <property type="protein sequence ID" value="CapteP209180"/>
    <property type="gene ID" value="CapteG209180"/>
</dbReference>
<feature type="transmembrane region" description="Helical" evidence="8">
    <location>
        <begin position="63"/>
        <end position="84"/>
    </location>
</feature>
<dbReference type="InterPro" id="IPR000276">
    <property type="entry name" value="GPCR_Rhodpsn"/>
</dbReference>
<dbReference type="STRING" id="283909.R7TIV7"/>
<dbReference type="Pfam" id="PF00001">
    <property type="entry name" value="7tm_1"/>
    <property type="match status" value="1"/>
</dbReference>
<dbReference type="InterPro" id="IPR050125">
    <property type="entry name" value="GPCR_opsins"/>
</dbReference>
<evidence type="ECO:0000256" key="5">
    <source>
        <dbReference type="ARBA" id="ARBA00023136"/>
    </source>
</evidence>
<keyword evidence="2 8" id="KW-0812">Transmembrane</keyword>
<dbReference type="PANTHER" id="PTHR24240">
    <property type="entry name" value="OPSIN"/>
    <property type="match status" value="1"/>
</dbReference>
<evidence type="ECO:0000313" key="12">
    <source>
        <dbReference type="Proteomes" id="UP000014760"/>
    </source>
</evidence>
<dbReference type="SUPFAM" id="SSF81321">
    <property type="entry name" value="Family A G protein-coupled receptor-like"/>
    <property type="match status" value="1"/>
</dbReference>
<evidence type="ECO:0000259" key="9">
    <source>
        <dbReference type="PROSITE" id="PS50262"/>
    </source>
</evidence>
<dbReference type="HOGENOM" id="CLU_1217348_0_0_1"/>
<dbReference type="EMBL" id="KB310467">
    <property type="protein sequence ID" value="ELT91476.1"/>
    <property type="molecule type" value="Genomic_DNA"/>
</dbReference>
<protein>
    <recommendedName>
        <fullName evidence="9">G-protein coupled receptors family 1 profile domain-containing protein</fullName>
    </recommendedName>
</protein>
<dbReference type="OrthoDB" id="10044919at2759"/>
<dbReference type="PROSITE" id="PS50262">
    <property type="entry name" value="G_PROTEIN_RECEP_F1_2"/>
    <property type="match status" value="1"/>
</dbReference>
<feature type="domain" description="G-protein coupled receptors family 1 profile" evidence="9">
    <location>
        <begin position="1"/>
        <end position="206"/>
    </location>
</feature>
<dbReference type="EMBL" id="AMQN01013762">
    <property type="status" value="NOT_ANNOTATED_CDS"/>
    <property type="molecule type" value="Genomic_DNA"/>
</dbReference>
<dbReference type="AlphaFoldDB" id="R7TIV7"/>
<evidence type="ECO:0000256" key="4">
    <source>
        <dbReference type="ARBA" id="ARBA00023040"/>
    </source>
</evidence>
<organism evidence="10">
    <name type="scientific">Capitella teleta</name>
    <name type="common">Polychaete worm</name>
    <dbReference type="NCBI Taxonomy" id="283909"/>
    <lineage>
        <taxon>Eukaryota</taxon>
        <taxon>Metazoa</taxon>
        <taxon>Spiralia</taxon>
        <taxon>Lophotrochozoa</taxon>
        <taxon>Annelida</taxon>
        <taxon>Polychaeta</taxon>
        <taxon>Sedentaria</taxon>
        <taxon>Scolecida</taxon>
        <taxon>Capitellidae</taxon>
        <taxon>Capitella</taxon>
    </lineage>
</organism>
<keyword evidence="6" id="KW-0675">Receptor</keyword>
<evidence type="ECO:0000256" key="8">
    <source>
        <dbReference type="SAM" id="Phobius"/>
    </source>
</evidence>
<proteinExistence type="predicted"/>
<feature type="transmembrane region" description="Helical" evidence="8">
    <location>
        <begin position="104"/>
        <end position="125"/>
    </location>
</feature>
<dbReference type="Proteomes" id="UP000014760">
    <property type="component" value="Unassembled WGS sequence"/>
</dbReference>
<evidence type="ECO:0000313" key="11">
    <source>
        <dbReference type="EnsemblMetazoa" id="CapteP209180"/>
    </source>
</evidence>
<evidence type="ECO:0000313" key="10">
    <source>
        <dbReference type="EMBL" id="ELT91476.1"/>
    </source>
</evidence>
<name>R7TIV7_CAPTE</name>
<dbReference type="CDD" id="cd00637">
    <property type="entry name" value="7tm_classA_rhodopsin-like"/>
    <property type="match status" value="1"/>
</dbReference>
<feature type="transmembrane region" description="Helical" evidence="8">
    <location>
        <begin position="22"/>
        <end position="43"/>
    </location>
</feature>
<evidence type="ECO:0000256" key="2">
    <source>
        <dbReference type="ARBA" id="ARBA00022692"/>
    </source>
</evidence>
<dbReference type="Gene3D" id="1.20.1070.10">
    <property type="entry name" value="Rhodopsin 7-helix transmembrane proteins"/>
    <property type="match status" value="1"/>
</dbReference>
<evidence type="ECO:0000256" key="3">
    <source>
        <dbReference type="ARBA" id="ARBA00022989"/>
    </source>
</evidence>
<reference evidence="11" key="3">
    <citation type="submission" date="2015-06" db="UniProtKB">
        <authorList>
            <consortium name="EnsemblMetazoa"/>
        </authorList>
    </citation>
    <scope>IDENTIFICATION</scope>
</reference>
<keyword evidence="5 8" id="KW-0472">Membrane</keyword>
<evidence type="ECO:0000256" key="6">
    <source>
        <dbReference type="ARBA" id="ARBA00023170"/>
    </source>
</evidence>
<keyword evidence="12" id="KW-1185">Reference proteome</keyword>
<gene>
    <name evidence="10" type="ORF">CAPTEDRAFT_209180</name>
</gene>
<keyword evidence="7" id="KW-0807">Transducer</keyword>
<accession>R7TIV7</accession>
<comment type="subcellular location">
    <subcellularLocation>
        <location evidence="1">Membrane</location>
        <topology evidence="1">Multi-pass membrane protein</topology>
    </subcellularLocation>
</comment>
<reference evidence="12" key="1">
    <citation type="submission" date="2012-12" db="EMBL/GenBank/DDBJ databases">
        <authorList>
            <person name="Hellsten U."/>
            <person name="Grimwood J."/>
            <person name="Chapman J.A."/>
            <person name="Shapiro H."/>
            <person name="Aerts A."/>
            <person name="Otillar R.P."/>
            <person name="Terry A.Y."/>
            <person name="Boore J.L."/>
            <person name="Simakov O."/>
            <person name="Marletaz F."/>
            <person name="Cho S.-J."/>
            <person name="Edsinger-Gonzales E."/>
            <person name="Havlak P."/>
            <person name="Kuo D.-H."/>
            <person name="Larsson T."/>
            <person name="Lv J."/>
            <person name="Arendt D."/>
            <person name="Savage R."/>
            <person name="Osoegawa K."/>
            <person name="de Jong P."/>
            <person name="Lindberg D.R."/>
            <person name="Seaver E.C."/>
            <person name="Weisblat D.A."/>
            <person name="Putnam N.H."/>
            <person name="Grigoriev I.V."/>
            <person name="Rokhsar D.S."/>
        </authorList>
    </citation>
    <scope>NUCLEOTIDE SEQUENCE</scope>
    <source>
        <strain evidence="12">I ESC-2004</strain>
    </source>
</reference>
<dbReference type="InterPro" id="IPR017452">
    <property type="entry name" value="GPCR_Rhodpsn_7TM"/>
</dbReference>
<dbReference type="GO" id="GO:0016020">
    <property type="term" value="C:membrane"/>
    <property type="evidence" value="ECO:0007669"/>
    <property type="project" value="UniProtKB-SubCell"/>
</dbReference>
<feature type="transmembrane region" description="Helical" evidence="8">
    <location>
        <begin position="152"/>
        <end position="175"/>
    </location>
</feature>
<reference evidence="10 12" key="2">
    <citation type="journal article" date="2013" name="Nature">
        <title>Insights into bilaterian evolution from three spiralian genomes.</title>
        <authorList>
            <person name="Simakov O."/>
            <person name="Marletaz F."/>
            <person name="Cho S.J."/>
            <person name="Edsinger-Gonzales E."/>
            <person name="Havlak P."/>
            <person name="Hellsten U."/>
            <person name="Kuo D.H."/>
            <person name="Larsson T."/>
            <person name="Lv J."/>
            <person name="Arendt D."/>
            <person name="Savage R."/>
            <person name="Osoegawa K."/>
            <person name="de Jong P."/>
            <person name="Grimwood J."/>
            <person name="Chapman J.A."/>
            <person name="Shapiro H."/>
            <person name="Aerts A."/>
            <person name="Otillar R.P."/>
            <person name="Terry A.Y."/>
            <person name="Boore J.L."/>
            <person name="Grigoriev I.V."/>
            <person name="Lindberg D.R."/>
            <person name="Seaver E.C."/>
            <person name="Weisblat D.A."/>
            <person name="Putnam N.H."/>
            <person name="Rokhsar D.S."/>
        </authorList>
    </citation>
    <scope>NUCLEOTIDE SEQUENCE</scope>
    <source>
        <strain evidence="10 12">I ESC-2004</strain>
    </source>
</reference>